<dbReference type="Proteomes" id="UP000268007">
    <property type="component" value="Unassembled WGS sequence"/>
</dbReference>
<dbReference type="EMBL" id="RBKU01000001">
    <property type="protein sequence ID" value="RKR82638.1"/>
    <property type="molecule type" value="Genomic_DNA"/>
</dbReference>
<organism evidence="1 2">
    <name type="scientific">Mucilaginibacter gracilis</name>
    <dbReference type="NCBI Taxonomy" id="423350"/>
    <lineage>
        <taxon>Bacteria</taxon>
        <taxon>Pseudomonadati</taxon>
        <taxon>Bacteroidota</taxon>
        <taxon>Sphingobacteriia</taxon>
        <taxon>Sphingobacteriales</taxon>
        <taxon>Sphingobacteriaceae</taxon>
        <taxon>Mucilaginibacter</taxon>
    </lineage>
</organism>
<comment type="caution">
    <text evidence="1">The sequence shown here is derived from an EMBL/GenBank/DDBJ whole genome shotgun (WGS) entry which is preliminary data.</text>
</comment>
<proteinExistence type="predicted"/>
<sequence>MTGKVFTKIFNIINAKVAFVISRYPDDETQINDWYLQLLVDIKSGDVIHYVDFLTLLISWLEQKEDYVMCADLFKLKNKIEKWI</sequence>
<reference evidence="1 2" key="1">
    <citation type="submission" date="2018-10" db="EMBL/GenBank/DDBJ databases">
        <title>Genomic Encyclopedia of Archaeal and Bacterial Type Strains, Phase II (KMG-II): from individual species to whole genera.</title>
        <authorList>
            <person name="Goeker M."/>
        </authorList>
    </citation>
    <scope>NUCLEOTIDE SEQUENCE [LARGE SCALE GENOMIC DNA]</scope>
    <source>
        <strain evidence="1 2">DSM 18602</strain>
    </source>
</reference>
<dbReference type="OrthoDB" id="9910356at2"/>
<protein>
    <submittedName>
        <fullName evidence="1">Uncharacterized protein</fullName>
    </submittedName>
</protein>
<keyword evidence="2" id="KW-1185">Reference proteome</keyword>
<dbReference type="RefSeq" id="WP_121198222.1">
    <property type="nucleotide sequence ID" value="NZ_RBKU01000001.1"/>
</dbReference>
<evidence type="ECO:0000313" key="1">
    <source>
        <dbReference type="EMBL" id="RKR82638.1"/>
    </source>
</evidence>
<name>A0A495J2P0_9SPHI</name>
<dbReference type="AlphaFoldDB" id="A0A495J2P0"/>
<gene>
    <name evidence="1" type="ORF">BDD43_2823</name>
</gene>
<accession>A0A495J2P0</accession>
<evidence type="ECO:0000313" key="2">
    <source>
        <dbReference type="Proteomes" id="UP000268007"/>
    </source>
</evidence>